<feature type="chain" id="PRO_5036220767" evidence="1">
    <location>
        <begin position="19"/>
        <end position="109"/>
    </location>
</feature>
<dbReference type="PANTHER" id="PTHR34722:SF9">
    <property type="entry name" value="HOMOLOG OF ODR-2 (TWO)"/>
    <property type="match status" value="1"/>
</dbReference>
<dbReference type="GO" id="GO:0043025">
    <property type="term" value="C:neuronal cell body"/>
    <property type="evidence" value="ECO:0007669"/>
    <property type="project" value="TreeGrafter"/>
</dbReference>
<dbReference type="OrthoDB" id="5872354at2759"/>
<dbReference type="AlphaFoldDB" id="A0A811JTC2"/>
<sequence>MIVPLLFLISACTALGQAYHYPISCFSCASEEYQQLYESSKNSRTIGVPVRFGKMCNRKEDVKLFSPPVQCDSSCVTVLEPQYFGGKHKYSTLLINLKSNSVKDGTFEN</sequence>
<dbReference type="EMBL" id="CAJFCW020000001">
    <property type="protein sequence ID" value="CAG9081978.1"/>
    <property type="molecule type" value="Genomic_DNA"/>
</dbReference>
<dbReference type="GO" id="GO:0042048">
    <property type="term" value="P:olfactory behavior"/>
    <property type="evidence" value="ECO:0007669"/>
    <property type="project" value="TreeGrafter"/>
</dbReference>
<dbReference type="GO" id="GO:0030424">
    <property type="term" value="C:axon"/>
    <property type="evidence" value="ECO:0007669"/>
    <property type="project" value="TreeGrafter"/>
</dbReference>
<dbReference type="Pfam" id="PF06579">
    <property type="entry name" value="Ly-6_related"/>
    <property type="match status" value="1"/>
</dbReference>
<feature type="signal peptide" evidence="1">
    <location>
        <begin position="1"/>
        <end position="18"/>
    </location>
</feature>
<organism evidence="2 3">
    <name type="scientific">Bursaphelenchus okinawaensis</name>
    <dbReference type="NCBI Taxonomy" id="465554"/>
    <lineage>
        <taxon>Eukaryota</taxon>
        <taxon>Metazoa</taxon>
        <taxon>Ecdysozoa</taxon>
        <taxon>Nematoda</taxon>
        <taxon>Chromadorea</taxon>
        <taxon>Rhabditida</taxon>
        <taxon>Tylenchina</taxon>
        <taxon>Tylenchomorpha</taxon>
        <taxon>Aphelenchoidea</taxon>
        <taxon>Aphelenchoididae</taxon>
        <taxon>Bursaphelenchus</taxon>
    </lineage>
</organism>
<reference evidence="2" key="1">
    <citation type="submission" date="2020-09" db="EMBL/GenBank/DDBJ databases">
        <authorList>
            <person name="Kikuchi T."/>
        </authorList>
    </citation>
    <scope>NUCLEOTIDE SEQUENCE</scope>
    <source>
        <strain evidence="2">SH1</strain>
    </source>
</reference>
<dbReference type="EMBL" id="CAJFDH010000001">
    <property type="protein sequence ID" value="CAD5206489.1"/>
    <property type="molecule type" value="Genomic_DNA"/>
</dbReference>
<keyword evidence="1" id="KW-0732">Signal</keyword>
<evidence type="ECO:0000313" key="3">
    <source>
        <dbReference type="Proteomes" id="UP000614601"/>
    </source>
</evidence>
<dbReference type="InterPro" id="IPR010558">
    <property type="entry name" value="Ly-6-related"/>
</dbReference>
<dbReference type="Proteomes" id="UP000614601">
    <property type="component" value="Unassembled WGS sequence"/>
</dbReference>
<gene>
    <name evidence="2" type="ORF">BOKJ2_LOCUS1173</name>
</gene>
<dbReference type="PANTHER" id="PTHR34722">
    <property type="entry name" value="HOMOLOG OF ODR-2 (TWO)-RELATED"/>
    <property type="match status" value="1"/>
</dbReference>
<dbReference type="Proteomes" id="UP000783686">
    <property type="component" value="Unassembled WGS sequence"/>
</dbReference>
<comment type="caution">
    <text evidence="2">The sequence shown here is derived from an EMBL/GenBank/DDBJ whole genome shotgun (WGS) entry which is preliminary data.</text>
</comment>
<evidence type="ECO:0000313" key="2">
    <source>
        <dbReference type="EMBL" id="CAD5206489.1"/>
    </source>
</evidence>
<name>A0A811JTC2_9BILA</name>
<dbReference type="GO" id="GO:1990834">
    <property type="term" value="P:response to odorant"/>
    <property type="evidence" value="ECO:0007669"/>
    <property type="project" value="TreeGrafter"/>
</dbReference>
<evidence type="ECO:0000256" key="1">
    <source>
        <dbReference type="SAM" id="SignalP"/>
    </source>
</evidence>
<proteinExistence type="predicted"/>
<keyword evidence="3" id="KW-1185">Reference proteome</keyword>
<accession>A0A811JTC2</accession>
<protein>
    <submittedName>
        <fullName evidence="2">Uncharacterized protein</fullName>
    </submittedName>
</protein>